<feature type="domain" description="Mce/MlaD" evidence="2">
    <location>
        <begin position="54"/>
        <end position="127"/>
    </location>
</feature>
<organism evidence="3 4">
    <name type="scientific">Mycobacterium intermedium</name>
    <dbReference type="NCBI Taxonomy" id="28445"/>
    <lineage>
        <taxon>Bacteria</taxon>
        <taxon>Bacillati</taxon>
        <taxon>Actinomycetota</taxon>
        <taxon>Actinomycetes</taxon>
        <taxon>Mycobacteriales</taxon>
        <taxon>Mycobacteriaceae</taxon>
        <taxon>Mycobacterium</taxon>
        <taxon>Mycobacterium simiae complex</taxon>
    </lineage>
</organism>
<evidence type="ECO:0000256" key="1">
    <source>
        <dbReference type="SAM" id="Phobius"/>
    </source>
</evidence>
<accession>A0A1E3SEP5</accession>
<keyword evidence="1" id="KW-1133">Transmembrane helix</keyword>
<dbReference type="GO" id="GO:0005576">
    <property type="term" value="C:extracellular region"/>
    <property type="evidence" value="ECO:0007669"/>
    <property type="project" value="TreeGrafter"/>
</dbReference>
<protein>
    <submittedName>
        <fullName evidence="3">MCE family protein</fullName>
    </submittedName>
</protein>
<proteinExistence type="predicted"/>
<keyword evidence="4" id="KW-1185">Reference proteome</keyword>
<gene>
    <name evidence="3" type="ORF">BST27_12315</name>
</gene>
<keyword evidence="1" id="KW-0472">Membrane</keyword>
<evidence type="ECO:0000313" key="3">
    <source>
        <dbReference type="EMBL" id="ORB05747.1"/>
    </source>
</evidence>
<dbReference type="InterPro" id="IPR003399">
    <property type="entry name" value="Mce/MlaD"/>
</dbReference>
<dbReference type="EMBL" id="MVHT01000028">
    <property type="protein sequence ID" value="ORB05747.1"/>
    <property type="molecule type" value="Genomic_DNA"/>
</dbReference>
<dbReference type="InterPro" id="IPR052336">
    <property type="entry name" value="MlaD_Phospholipid_Transporter"/>
</dbReference>
<comment type="caution">
    <text evidence="3">The sequence shown here is derived from an EMBL/GenBank/DDBJ whole genome shotgun (WGS) entry which is preliminary data.</text>
</comment>
<reference evidence="3 4" key="1">
    <citation type="submission" date="2017-02" db="EMBL/GenBank/DDBJ databases">
        <title>The new phylogeny of genus Mycobacterium.</title>
        <authorList>
            <person name="Tortoli E."/>
            <person name="Trovato A."/>
            <person name="Cirillo D.M."/>
        </authorList>
    </citation>
    <scope>NUCLEOTIDE SEQUENCE [LARGE SCALE GENOMIC DNA]</scope>
    <source>
        <strain evidence="3 4">DSM 44049</strain>
    </source>
</reference>
<feature type="transmembrane region" description="Helical" evidence="1">
    <location>
        <begin position="29"/>
        <end position="48"/>
    </location>
</feature>
<dbReference type="Pfam" id="PF02470">
    <property type="entry name" value="MlaD"/>
    <property type="match status" value="1"/>
</dbReference>
<name>A0A1E3SEP5_MYCIE</name>
<dbReference type="PANTHER" id="PTHR33371">
    <property type="entry name" value="INTERMEMBRANE PHOSPHOLIPID TRANSPORT SYSTEM BINDING PROTEIN MLAD-RELATED"/>
    <property type="match status" value="1"/>
</dbReference>
<dbReference type="Proteomes" id="UP000192739">
    <property type="component" value="Unassembled WGS sequence"/>
</dbReference>
<dbReference type="STRING" id="28445.BHQ20_12610"/>
<dbReference type="PANTHER" id="PTHR33371:SF18">
    <property type="entry name" value="MCE-FAMILY PROTEIN MCE3C"/>
    <property type="match status" value="1"/>
</dbReference>
<sequence>MPAVRAHIGKNWGRVLDDRETAKRSRRHGVIGIIVIIIALVIPVVAFLNPLGEKSYTANATHSGGVRSGDDVRIAGVPVGEVTSVKLAGNLVQIKFNVKDSVFVGSESTLEVRLLTPVGGHYVALSSQGAVPLGQKVIPPGHVKAAFETSDLIQSVTPLVRDVNGKVLHDTFTEVANAANKYPNALREIVHSANELTRFLSRMSDDVDRGLGFVNDAISSLTTNREHLLALIEQFALVGRGYTSRAVDIIEFFTLLSELTRIVDRIMVFYSREVAPSVNGIDDIFDTLFTHPDRIGRAADGLGQILNIVVPMLSGNGVAVNDHFLVPGQDLCLPNLMRHC</sequence>
<evidence type="ECO:0000259" key="2">
    <source>
        <dbReference type="Pfam" id="PF02470"/>
    </source>
</evidence>
<evidence type="ECO:0000313" key="4">
    <source>
        <dbReference type="Proteomes" id="UP000192739"/>
    </source>
</evidence>
<dbReference type="RefSeq" id="WP_069419473.1">
    <property type="nucleotide sequence ID" value="NZ_CBCRZH010000024.1"/>
</dbReference>
<keyword evidence="1" id="KW-0812">Transmembrane</keyword>
<dbReference type="AlphaFoldDB" id="A0A1E3SEP5"/>